<evidence type="ECO:0000256" key="1">
    <source>
        <dbReference type="SAM" id="Coils"/>
    </source>
</evidence>
<gene>
    <name evidence="3" type="ORF">P171DRAFT_478954</name>
</gene>
<evidence type="ECO:0000313" key="4">
    <source>
        <dbReference type="Proteomes" id="UP000799764"/>
    </source>
</evidence>
<name>A0A9P4PX85_9PLEO</name>
<comment type="caution">
    <text evidence="3">The sequence shown here is derived from an EMBL/GenBank/DDBJ whole genome shotgun (WGS) entry which is preliminary data.</text>
</comment>
<feature type="region of interest" description="Disordered" evidence="2">
    <location>
        <begin position="436"/>
        <end position="462"/>
    </location>
</feature>
<evidence type="ECO:0000256" key="2">
    <source>
        <dbReference type="SAM" id="MobiDB-lite"/>
    </source>
</evidence>
<protein>
    <submittedName>
        <fullName evidence="3">Uncharacterized protein</fullName>
    </submittedName>
</protein>
<evidence type="ECO:0000313" key="3">
    <source>
        <dbReference type="EMBL" id="KAF2451935.1"/>
    </source>
</evidence>
<accession>A0A9P4PX85</accession>
<dbReference type="AlphaFoldDB" id="A0A9P4PX85"/>
<feature type="region of interest" description="Disordered" evidence="2">
    <location>
        <begin position="570"/>
        <end position="600"/>
    </location>
</feature>
<organism evidence="3 4">
    <name type="scientific">Karstenula rhodostoma CBS 690.94</name>
    <dbReference type="NCBI Taxonomy" id="1392251"/>
    <lineage>
        <taxon>Eukaryota</taxon>
        <taxon>Fungi</taxon>
        <taxon>Dikarya</taxon>
        <taxon>Ascomycota</taxon>
        <taxon>Pezizomycotina</taxon>
        <taxon>Dothideomycetes</taxon>
        <taxon>Pleosporomycetidae</taxon>
        <taxon>Pleosporales</taxon>
        <taxon>Massarineae</taxon>
        <taxon>Didymosphaeriaceae</taxon>
        <taxon>Karstenula</taxon>
    </lineage>
</organism>
<feature type="coiled-coil region" evidence="1">
    <location>
        <begin position="120"/>
        <end position="236"/>
    </location>
</feature>
<feature type="compositionally biased region" description="Basic and acidic residues" evidence="2">
    <location>
        <begin position="591"/>
        <end position="600"/>
    </location>
</feature>
<dbReference type="Proteomes" id="UP000799764">
    <property type="component" value="Unassembled WGS sequence"/>
</dbReference>
<reference evidence="3" key="1">
    <citation type="journal article" date="2020" name="Stud. Mycol.">
        <title>101 Dothideomycetes genomes: a test case for predicting lifestyles and emergence of pathogens.</title>
        <authorList>
            <person name="Haridas S."/>
            <person name="Albert R."/>
            <person name="Binder M."/>
            <person name="Bloem J."/>
            <person name="Labutti K."/>
            <person name="Salamov A."/>
            <person name="Andreopoulos B."/>
            <person name="Baker S."/>
            <person name="Barry K."/>
            <person name="Bills G."/>
            <person name="Bluhm B."/>
            <person name="Cannon C."/>
            <person name="Castanera R."/>
            <person name="Culley D."/>
            <person name="Daum C."/>
            <person name="Ezra D."/>
            <person name="Gonzalez J."/>
            <person name="Henrissat B."/>
            <person name="Kuo A."/>
            <person name="Liang C."/>
            <person name="Lipzen A."/>
            <person name="Lutzoni F."/>
            <person name="Magnuson J."/>
            <person name="Mondo S."/>
            <person name="Nolan M."/>
            <person name="Ohm R."/>
            <person name="Pangilinan J."/>
            <person name="Park H.-J."/>
            <person name="Ramirez L."/>
            <person name="Alfaro M."/>
            <person name="Sun H."/>
            <person name="Tritt A."/>
            <person name="Yoshinaga Y."/>
            <person name="Zwiers L.-H."/>
            <person name="Turgeon B."/>
            <person name="Goodwin S."/>
            <person name="Spatafora J."/>
            <person name="Crous P."/>
            <person name="Grigoriev I."/>
        </authorList>
    </citation>
    <scope>NUCLEOTIDE SEQUENCE</scope>
    <source>
        <strain evidence="3">CBS 690.94</strain>
    </source>
</reference>
<keyword evidence="1" id="KW-0175">Coiled coil</keyword>
<feature type="compositionally biased region" description="Polar residues" evidence="2">
    <location>
        <begin position="570"/>
        <end position="582"/>
    </location>
</feature>
<sequence>MSHLKPDLEKGGWSWDQLVVKEVEATIDCAKDIRKLEHLMSKLEGDEDDKIAVKNLVREVWGSFSLKASIAKCSVDKAYMDLNGAEAVGEVWKGKYKALKEEHAALVKTATLPPKTTALKAAHRNELKDCQAQRDQALNALNAIKKTHYDELKDLQAKKQKDIGDLESKKQQEIDELEGKFSLADSRLSENLRTIAGLNHRIANLKSQKTVLKDQKITMESEKTTLESENATLQRDKTFLWDENTTLREENAAVKKKKDTAAINFARYKDTRDHSIFILTDRVATLKNWVVSLKDQVATQSAEAAEALKREERYKHKINVLERNPIVTECLNKLVSLEHGRAACENVFMHGNTAEEREDAELQMQVFDSEINGLKKTVFESREIDYKGKYDLVARESAEFAKRELKYVNFTSKTTKKIDGLTAELADARKQLRAYQGQGSAVPKDGEAHRGTTEIATESQRTNTATLTGDTTLGTLALNGTLSTSKTPDQKLWMINAVKGFLQQIAANEIDVQVPLAPAVTDPDPDPFYAVRLNTAREQTITQGHLVKEKPTTDSRRSVTWGKSIFEKTSYGSTKRSASPNNRGGGKRPKGSKEPDDLTPERKQVLAEMNICVLHHLDMCTMKRCARFHMDRRVVDPLVDMLLEA</sequence>
<keyword evidence="4" id="KW-1185">Reference proteome</keyword>
<proteinExistence type="predicted"/>
<dbReference type="EMBL" id="MU001492">
    <property type="protein sequence ID" value="KAF2451935.1"/>
    <property type="molecule type" value="Genomic_DNA"/>
</dbReference>